<protein>
    <submittedName>
        <fullName evidence="1">Uncharacterized protein</fullName>
    </submittedName>
</protein>
<comment type="caution">
    <text evidence="1">The sequence shown here is derived from an EMBL/GenBank/DDBJ whole genome shotgun (WGS) entry which is preliminary data.</text>
</comment>
<dbReference type="Proteomes" id="UP001396334">
    <property type="component" value="Unassembled WGS sequence"/>
</dbReference>
<gene>
    <name evidence="1" type="ORF">V6N11_076342</name>
</gene>
<sequence length="112" mass="12612">MSTVYHRWSLCQKLRFSGVGATNETVIHASRNCGVAREVLHLSGLDRAVIDDSNDSGKAWLEAFTQVRSQVLDRDQFIKIAAEPGFLYNEIRIKFFSELVAHSMQLLMAGLQ</sequence>
<reference evidence="1 2" key="1">
    <citation type="journal article" date="2024" name="G3 (Bethesda)">
        <title>Genome assembly of Hibiscus sabdariffa L. provides insights into metabolisms of medicinal natural products.</title>
        <authorList>
            <person name="Kim T."/>
        </authorList>
    </citation>
    <scope>NUCLEOTIDE SEQUENCE [LARGE SCALE GENOMIC DNA]</scope>
    <source>
        <strain evidence="1">TK-2024</strain>
        <tissue evidence="1">Old leaves</tissue>
    </source>
</reference>
<evidence type="ECO:0000313" key="2">
    <source>
        <dbReference type="Proteomes" id="UP001396334"/>
    </source>
</evidence>
<evidence type="ECO:0000313" key="1">
    <source>
        <dbReference type="EMBL" id="KAK8996094.1"/>
    </source>
</evidence>
<name>A0ABR2Q6A4_9ROSI</name>
<dbReference type="EMBL" id="JBBPBN010000045">
    <property type="protein sequence ID" value="KAK8996094.1"/>
    <property type="molecule type" value="Genomic_DNA"/>
</dbReference>
<organism evidence="1 2">
    <name type="scientific">Hibiscus sabdariffa</name>
    <name type="common">roselle</name>
    <dbReference type="NCBI Taxonomy" id="183260"/>
    <lineage>
        <taxon>Eukaryota</taxon>
        <taxon>Viridiplantae</taxon>
        <taxon>Streptophyta</taxon>
        <taxon>Embryophyta</taxon>
        <taxon>Tracheophyta</taxon>
        <taxon>Spermatophyta</taxon>
        <taxon>Magnoliopsida</taxon>
        <taxon>eudicotyledons</taxon>
        <taxon>Gunneridae</taxon>
        <taxon>Pentapetalae</taxon>
        <taxon>rosids</taxon>
        <taxon>malvids</taxon>
        <taxon>Malvales</taxon>
        <taxon>Malvaceae</taxon>
        <taxon>Malvoideae</taxon>
        <taxon>Hibiscus</taxon>
    </lineage>
</organism>
<proteinExistence type="predicted"/>
<keyword evidence="2" id="KW-1185">Reference proteome</keyword>
<accession>A0ABR2Q6A4</accession>